<dbReference type="STRING" id="1244531.CIG2463D_1671"/>
<evidence type="ECO:0000256" key="1">
    <source>
        <dbReference type="ARBA" id="ARBA00004370"/>
    </source>
</evidence>
<organism evidence="8 9">
    <name type="scientific">Campylobacter iguaniorum</name>
    <dbReference type="NCBI Taxonomy" id="1244531"/>
    <lineage>
        <taxon>Bacteria</taxon>
        <taxon>Pseudomonadati</taxon>
        <taxon>Campylobacterota</taxon>
        <taxon>Epsilonproteobacteria</taxon>
        <taxon>Campylobacterales</taxon>
        <taxon>Campylobacteraceae</taxon>
        <taxon>Campylobacter</taxon>
    </lineage>
</organism>
<evidence type="ECO:0000313" key="9">
    <source>
        <dbReference type="Proteomes" id="UP000028486"/>
    </source>
</evidence>
<proteinExistence type="inferred from homology"/>
<dbReference type="OrthoDB" id="5339308at2"/>
<keyword evidence="4 7" id="KW-0406">Ion transport</keyword>
<keyword evidence="5 7" id="KW-0472">Membrane</keyword>
<evidence type="ECO:0000256" key="5">
    <source>
        <dbReference type="ARBA" id="ARBA00023136"/>
    </source>
</evidence>
<dbReference type="HOGENOM" id="CLU_085114_3_1_7"/>
<dbReference type="EMBL" id="CP009043">
    <property type="protein sequence ID" value="AII15301.1"/>
    <property type="molecule type" value="Genomic_DNA"/>
</dbReference>
<keyword evidence="6 7" id="KW-0066">ATP synthesis</keyword>
<dbReference type="InterPro" id="IPR000711">
    <property type="entry name" value="ATPase_OSCP/dsu"/>
</dbReference>
<dbReference type="Pfam" id="PF00213">
    <property type="entry name" value="OSCP"/>
    <property type="match status" value="1"/>
</dbReference>
<evidence type="ECO:0000256" key="6">
    <source>
        <dbReference type="ARBA" id="ARBA00023310"/>
    </source>
</evidence>
<keyword evidence="3 7" id="KW-0375">Hydrogen ion transport</keyword>
<comment type="subcellular location">
    <subcellularLocation>
        <location evidence="7">Cell membrane</location>
        <topology evidence="7">Peripheral membrane protein</topology>
    </subcellularLocation>
    <subcellularLocation>
        <location evidence="1">Membrane</location>
    </subcellularLocation>
</comment>
<keyword evidence="8" id="KW-0378">Hydrolase</keyword>
<dbReference type="GO" id="GO:0045259">
    <property type="term" value="C:proton-transporting ATP synthase complex"/>
    <property type="evidence" value="ECO:0007669"/>
    <property type="project" value="UniProtKB-KW"/>
</dbReference>
<gene>
    <name evidence="7 8" type="primary">atpH</name>
    <name evidence="8" type="ORF">CIG1485E_1478</name>
</gene>
<evidence type="ECO:0000256" key="3">
    <source>
        <dbReference type="ARBA" id="ARBA00022781"/>
    </source>
</evidence>
<accession>A0A076FBG3</accession>
<evidence type="ECO:0000313" key="8">
    <source>
        <dbReference type="EMBL" id="AII15301.1"/>
    </source>
</evidence>
<reference evidence="9" key="1">
    <citation type="journal article" date="2014" name="Genome Announc.">
        <title>Complete Genome Sequence of Campylobacter iguaniorum Strain 1485ET, Isolated from a Bearded Dragon (Pogona vitticeps).</title>
        <authorList>
            <person name="Gilbert M.J."/>
            <person name="Miller W.G."/>
            <person name="Yee E."/>
            <person name="Kik M."/>
            <person name="Wagenaar J.A."/>
            <person name="Duim B."/>
        </authorList>
    </citation>
    <scope>NUCLEOTIDE SEQUENCE [LARGE SCALE GENOMIC DNA]</scope>
    <source>
        <strain evidence="9">1485E</strain>
    </source>
</reference>
<dbReference type="GO" id="GO:0046933">
    <property type="term" value="F:proton-transporting ATP synthase activity, rotational mechanism"/>
    <property type="evidence" value="ECO:0007669"/>
    <property type="project" value="UniProtKB-UniRule"/>
</dbReference>
<dbReference type="RefSeq" id="WP_038455068.1">
    <property type="nucleotide sequence ID" value="NZ_CP009043.1"/>
</dbReference>
<comment type="function">
    <text evidence="7">This protein is part of the stalk that links CF(0) to CF(1). It either transmits conformational changes from CF(0) to CF(1) or is implicated in proton conduction.</text>
</comment>
<evidence type="ECO:0000256" key="4">
    <source>
        <dbReference type="ARBA" id="ARBA00023065"/>
    </source>
</evidence>
<dbReference type="InterPro" id="IPR026015">
    <property type="entry name" value="ATP_synth_OSCP/delta_N_sf"/>
</dbReference>
<name>A0A076FBG3_9BACT</name>
<keyword evidence="7" id="KW-1003">Cell membrane</keyword>
<dbReference type="AlphaFoldDB" id="A0A076FBG3"/>
<comment type="similarity">
    <text evidence="7">Belongs to the ATPase delta chain family.</text>
</comment>
<keyword evidence="2 7" id="KW-0813">Transport</keyword>
<dbReference type="GO" id="GO:0005886">
    <property type="term" value="C:plasma membrane"/>
    <property type="evidence" value="ECO:0007669"/>
    <property type="project" value="UniProtKB-SubCell"/>
</dbReference>
<protein>
    <recommendedName>
        <fullName evidence="7">ATP synthase subunit delta</fullName>
    </recommendedName>
    <alternativeName>
        <fullName evidence="7">ATP synthase F(1) sector subunit delta</fullName>
    </alternativeName>
    <alternativeName>
        <fullName evidence="7">F-type ATPase subunit delta</fullName>
        <shortName evidence="7">F-ATPase subunit delta</shortName>
    </alternativeName>
</protein>
<dbReference type="SUPFAM" id="SSF47928">
    <property type="entry name" value="N-terminal domain of the delta subunit of the F1F0-ATP synthase"/>
    <property type="match status" value="1"/>
</dbReference>
<dbReference type="GO" id="GO:0016787">
    <property type="term" value="F:hydrolase activity"/>
    <property type="evidence" value="ECO:0007669"/>
    <property type="project" value="UniProtKB-KW"/>
</dbReference>
<dbReference type="Proteomes" id="UP000028486">
    <property type="component" value="Chromosome"/>
</dbReference>
<sequence length="176" mass="19758">MKEVVAKKYVKALIASLNSDEFDRVESALVTLASAFKIEKLKVILDSPDIDGAKKANFVYSLLDNGSDKIRSFISLLGDNKRLALIPEISKEFSYQKSIRDNAFTGLISGSFELNQNQQAQLEEKFSSKFGSKIDFEKIKNDYNGIKIELDDLGVEVSFSIDRLKAQMSEYILKAI</sequence>
<dbReference type="HAMAP" id="MF_01416">
    <property type="entry name" value="ATP_synth_delta_bact"/>
    <property type="match status" value="1"/>
</dbReference>
<dbReference type="Gene3D" id="1.10.520.20">
    <property type="entry name" value="N-terminal domain of the delta subunit of the F1F0-ATP synthase"/>
    <property type="match status" value="1"/>
</dbReference>
<comment type="function">
    <text evidence="7">F(1)F(0) ATP synthase produces ATP from ADP in the presence of a proton or sodium gradient. F-type ATPases consist of two structural domains, F(1) containing the extramembraneous catalytic core and F(0) containing the membrane proton channel, linked together by a central stalk and a peripheral stalk. During catalysis, ATP synthesis in the catalytic domain of F(1) is coupled via a rotary mechanism of the central stalk subunits to proton translocation.</text>
</comment>
<dbReference type="PATRIC" id="fig|1244531.5.peg.1678"/>
<evidence type="ECO:0000256" key="2">
    <source>
        <dbReference type="ARBA" id="ARBA00022448"/>
    </source>
</evidence>
<dbReference type="eggNOG" id="COG0712">
    <property type="taxonomic scope" value="Bacteria"/>
</dbReference>
<keyword evidence="7" id="KW-0139">CF(1)</keyword>
<dbReference type="KEGG" id="caj:CIG1485E_1478"/>
<evidence type="ECO:0000256" key="7">
    <source>
        <dbReference type="HAMAP-Rule" id="MF_01416"/>
    </source>
</evidence>
<dbReference type="NCBIfam" id="NF006291">
    <property type="entry name" value="PRK08474.1"/>
    <property type="match status" value="1"/>
</dbReference>
<keyword evidence="9" id="KW-1185">Reference proteome</keyword>